<proteinExistence type="predicted"/>
<gene>
    <name evidence="1" type="ORF">O181_012678</name>
</gene>
<dbReference type="AlphaFoldDB" id="A0A9Q3BXR7"/>
<dbReference type="EMBL" id="AVOT02003260">
    <property type="protein sequence ID" value="MBW0472963.1"/>
    <property type="molecule type" value="Genomic_DNA"/>
</dbReference>
<keyword evidence="2" id="KW-1185">Reference proteome</keyword>
<evidence type="ECO:0000313" key="2">
    <source>
        <dbReference type="Proteomes" id="UP000765509"/>
    </source>
</evidence>
<organism evidence="1 2">
    <name type="scientific">Austropuccinia psidii MF-1</name>
    <dbReference type="NCBI Taxonomy" id="1389203"/>
    <lineage>
        <taxon>Eukaryota</taxon>
        <taxon>Fungi</taxon>
        <taxon>Dikarya</taxon>
        <taxon>Basidiomycota</taxon>
        <taxon>Pucciniomycotina</taxon>
        <taxon>Pucciniomycetes</taxon>
        <taxon>Pucciniales</taxon>
        <taxon>Sphaerophragmiaceae</taxon>
        <taxon>Austropuccinia</taxon>
    </lineage>
</organism>
<sequence length="92" mass="10579">MKPQPQGHVLNIPYNQEDIKPDFLLENKASSPSKYQDGENISYSKKEQFKQLPGASSLPKFSLTGEYDHTELIDYIDVPSIPDYWITAMWNT</sequence>
<dbReference type="OrthoDB" id="47207at2759"/>
<dbReference type="Proteomes" id="UP000765509">
    <property type="component" value="Unassembled WGS sequence"/>
</dbReference>
<name>A0A9Q3BXR7_9BASI</name>
<reference evidence="1" key="1">
    <citation type="submission" date="2021-03" db="EMBL/GenBank/DDBJ databases">
        <title>Draft genome sequence of rust myrtle Austropuccinia psidii MF-1, a brazilian biotype.</title>
        <authorList>
            <person name="Quecine M.C."/>
            <person name="Pachon D.M.R."/>
            <person name="Bonatelli M.L."/>
            <person name="Correr F.H."/>
            <person name="Franceschini L.M."/>
            <person name="Leite T.F."/>
            <person name="Margarido G.R.A."/>
            <person name="Almeida C.A."/>
            <person name="Ferrarezi J.A."/>
            <person name="Labate C.A."/>
        </authorList>
    </citation>
    <scope>NUCLEOTIDE SEQUENCE</scope>
    <source>
        <strain evidence="1">MF-1</strain>
    </source>
</reference>
<protein>
    <submittedName>
        <fullName evidence="1">Uncharacterized protein</fullName>
    </submittedName>
</protein>
<accession>A0A9Q3BXR7</accession>
<evidence type="ECO:0000313" key="1">
    <source>
        <dbReference type="EMBL" id="MBW0472963.1"/>
    </source>
</evidence>
<comment type="caution">
    <text evidence="1">The sequence shown here is derived from an EMBL/GenBank/DDBJ whole genome shotgun (WGS) entry which is preliminary data.</text>
</comment>